<feature type="compositionally biased region" description="Low complexity" evidence="2">
    <location>
        <begin position="325"/>
        <end position="351"/>
    </location>
</feature>
<feature type="domain" description="Teneurin-like YD-shell" evidence="4">
    <location>
        <begin position="1740"/>
        <end position="1848"/>
    </location>
</feature>
<evidence type="ECO:0000259" key="4">
    <source>
        <dbReference type="Pfam" id="PF25023"/>
    </source>
</evidence>
<sequence length="2011" mass="216515">MLTIKSAGALVAKQSFTPTAGDHFLDLDVELDKDKDYWIDLTFSSTADLEFVEFEQLDLRPSTVGGDLAVVDAPVTVHWTGPQGYFALPYRGWAVAGYTAAGARATTPIVESGFVLDPDAVQASTGIGGPQSVDDVNAQAAEPDPAHAYVPVVEPPVLACQPTPGSQVATCPPTPLAGAQWQGPRTNLAAGAESMRSSRLGADSIAIGGTAGAPGGGGAAGSGTLGALMTRLSVAGPSVSLAVGLGPLGGSVGVGPSFGYQDYQDMNGDGFPDSIRRGLIQYTGPRGGLLPKTEIPAPLVDYTSQNFTVSAQAGFSAGLLDIKPTSKGNTNGTKNNGSSGTGTKSSSATSGQQANSSDSGLAGSPGVSFGGDANFSWTNPNESEGHDPAGPTAKHGGSLADIGEKGGDDDPAILEQEFADVNGDGLPDRVVANGDGVFVNYNLGYGFAPAAVQIATGGFETQTSSGASLSAGFSTPVGEFSGGLALNWDWDRSQYAWIDVNGDGILDKLHQLGTSGSPMVQYGTGSSFTVPKPYGDFVVASDISGAPQGQQMSFDRSDSIGGGFDFTLYIGPLCLPSPLCYLVINPGASYQNSLSASEVTLEDIDGDGFPDSLSSRSDENVTARLNKHGETNLLAAVHNPIGGTIEIGYDREGNERDHPGSVFTMAEVRLDDGRTDTDANDLAFEYEYDDPKFDRLFRQPLGFAEVTAHELDPTDGSVQRSTVRTYLNDNVFVAGLQTSETVQDAAGTALRSSVQQWAFRDIRDVPGDFSPVEAVDPVALADLGDLGDLTASGALGRSIAALMVEDESRFHDDAGIVRQETHTSYVYDGYGDALRTHDHAELEDPDDDLLTEIVWSDCGISSSMDPQCPPQPDRPSPLWSADVCPTWVHTPAILTESNGKTGADRVDYRRVDGSVDLCNNQSVTHLVESIDGDGAVAITDLQYDSWGSYDRVVYPEDADGIRYAVEYAWDEDRHSDIAKTTEYDFTDDEAQVFLDYDDDTTPAPMRVGLTSEATFDPLAGKVRTRTDGGGLVTGYAYDSLARLIRVDNPKACAVVEYAYAPSTSGYSYGVAAHLDDASATPPDRTLDDPCAPQSPAPPKPDAIETVQFVDGLGRVIQTKRDARVTDDAGQAVDTRIVNGRIVADSLGRPIEEYRPTVDTAASATEFEDSAPATLKTATTWDLLDRETLRIEPSVAKPGGRDTTTEYGFDSVDGVTVMTAVETDPRNRVSTGWIDVRGNVRAFEDDPALEIARTTSYEYDGTGLLVGVTDYADRATTHAYDLMGQRTETTTPDGGLVEFAYDAVGRLSTELTPKLRDTGQEPTRYAYELDRLVSIDYTQGTPSVRYEYGEAADGGGAGRVVGIEDGSRILTREYDELGEVAIETAEMKLHNWGPDVSDPERFQWTTRFTRDPLGRLTNVTLPDDETLHFGYDSGGLPQSVYGAEPGLERELVGFDEFGEPIYVDRPVMRRYDYVLDRGYDELLRPTATALGNGVETDWTYEADTTWLAGIRTVSPNRGVGDRGPDYQEVMDLHYTYDLVGNPKTYANDLPADVASLFGGVVKQTYEYDGYDRLDFASGEWAQAPKQLHRYSFDLAYDDDGNVESKTQVHTVNGKAQKETSYSFDRTYSADRPHQVSTQGADRYHYDANGNLTGISDSRDRWVRQIEWNAADRMTRVIDGNTSTDYRYDDAGRLAIERGPNGETAFINEWATVRNGNELVKHIWLDDERIASQRDPGDDPYQEERQRYWIHTDLQESTNLLTDVNGNTFQHHEYFPTGEVWVDESSTVYRTPYQYGGGYADERRDLIAFGERWYDTRRELFTSPDPALVDDPTAMVGQPDLRAAYTYAGANALAFVDPGGDRFGAVLKNVARPFTALKSKIGQLVAKVQASRAAAVAAKPAAAAGPTAKAAATVKAGAKAKVGKPSTQNQQQAGPMKLKAKLFTADTADTVVAQAKAQFGSKPLPGWNSRWEANYKLADKAEPNALFEYDKNTKKLSIQAPYGDAKKTLRKFK</sequence>
<dbReference type="Gene3D" id="2.180.10.10">
    <property type="entry name" value="RHS repeat-associated core"/>
    <property type="match status" value="1"/>
</dbReference>
<feature type="region of interest" description="Disordered" evidence="2">
    <location>
        <begin position="320"/>
        <end position="411"/>
    </location>
</feature>
<dbReference type="PANTHER" id="PTHR32305">
    <property type="match status" value="1"/>
</dbReference>
<evidence type="ECO:0000256" key="2">
    <source>
        <dbReference type="SAM" id="MobiDB-lite"/>
    </source>
</evidence>
<dbReference type="Proteomes" id="UP001500002">
    <property type="component" value="Unassembled WGS sequence"/>
</dbReference>
<organism evidence="5 6">
    <name type="scientific">Agromyces neolithicus</name>
    <dbReference type="NCBI Taxonomy" id="269420"/>
    <lineage>
        <taxon>Bacteria</taxon>
        <taxon>Bacillati</taxon>
        <taxon>Actinomycetota</taxon>
        <taxon>Actinomycetes</taxon>
        <taxon>Micrococcales</taxon>
        <taxon>Microbacteriaceae</taxon>
        <taxon>Agromyces</taxon>
    </lineage>
</organism>
<evidence type="ECO:0000259" key="3">
    <source>
        <dbReference type="Pfam" id="PF12256"/>
    </source>
</evidence>
<evidence type="ECO:0000256" key="1">
    <source>
        <dbReference type="ARBA" id="ARBA00022737"/>
    </source>
</evidence>
<name>A0ABP4Y3X2_9MICO</name>
<gene>
    <name evidence="5" type="ORF">GCM10009749_01560</name>
</gene>
<reference evidence="6" key="1">
    <citation type="journal article" date="2019" name="Int. J. Syst. Evol. Microbiol.">
        <title>The Global Catalogue of Microorganisms (GCM) 10K type strain sequencing project: providing services to taxonomists for standard genome sequencing and annotation.</title>
        <authorList>
            <consortium name="The Broad Institute Genomics Platform"/>
            <consortium name="The Broad Institute Genome Sequencing Center for Infectious Disease"/>
            <person name="Wu L."/>
            <person name="Ma J."/>
        </authorList>
    </citation>
    <scope>NUCLEOTIDE SEQUENCE [LARGE SCALE GENOMIC DNA]</scope>
    <source>
        <strain evidence="6">JCM 14322</strain>
    </source>
</reference>
<evidence type="ECO:0000313" key="6">
    <source>
        <dbReference type="Proteomes" id="UP001500002"/>
    </source>
</evidence>
<proteinExistence type="predicted"/>
<feature type="domain" description="Insecticide toxin TcdB middle/N-terminal" evidence="3">
    <location>
        <begin position="590"/>
        <end position="721"/>
    </location>
</feature>
<dbReference type="Pfam" id="PF25023">
    <property type="entry name" value="TEN_YD-shell"/>
    <property type="match status" value="2"/>
</dbReference>
<protein>
    <recommendedName>
        <fullName evidence="7">Insecticide toxin TcdB middle/N-terminal domain-containing protein</fullName>
    </recommendedName>
</protein>
<dbReference type="InterPro" id="IPR006530">
    <property type="entry name" value="YD"/>
</dbReference>
<dbReference type="RefSeq" id="WP_344292419.1">
    <property type="nucleotide sequence ID" value="NZ_BAAANJ010000001.1"/>
</dbReference>
<accession>A0ABP4Y3X2</accession>
<dbReference type="InterPro" id="IPR050708">
    <property type="entry name" value="T6SS_VgrG/RHS"/>
</dbReference>
<keyword evidence="6" id="KW-1185">Reference proteome</keyword>
<dbReference type="EMBL" id="BAAANJ010000001">
    <property type="protein sequence ID" value="GAA1797698.1"/>
    <property type="molecule type" value="Genomic_DNA"/>
</dbReference>
<dbReference type="Pfam" id="PF05593">
    <property type="entry name" value="RHS_repeat"/>
    <property type="match status" value="1"/>
</dbReference>
<dbReference type="InterPro" id="IPR022385">
    <property type="entry name" value="Rhs_assc_core"/>
</dbReference>
<feature type="domain" description="Teneurin-like YD-shell" evidence="4">
    <location>
        <begin position="1562"/>
        <end position="1692"/>
    </location>
</feature>
<dbReference type="PANTHER" id="PTHR32305:SF15">
    <property type="entry name" value="PROTEIN RHSA-RELATED"/>
    <property type="match status" value="1"/>
</dbReference>
<evidence type="ECO:0000313" key="5">
    <source>
        <dbReference type="EMBL" id="GAA1797698.1"/>
    </source>
</evidence>
<dbReference type="InterPro" id="IPR022045">
    <property type="entry name" value="TcdB_toxin_mid/N"/>
</dbReference>
<dbReference type="InterPro" id="IPR056823">
    <property type="entry name" value="TEN-like_YD-shell"/>
</dbReference>
<comment type="caution">
    <text evidence="5">The sequence shown here is derived from an EMBL/GenBank/DDBJ whole genome shotgun (WGS) entry which is preliminary data.</text>
</comment>
<feature type="region of interest" description="Disordered" evidence="2">
    <location>
        <begin position="1077"/>
        <end position="1101"/>
    </location>
</feature>
<dbReference type="InterPro" id="IPR031325">
    <property type="entry name" value="RHS_repeat"/>
</dbReference>
<dbReference type="Pfam" id="PF12256">
    <property type="entry name" value="TcdB_toxin_midN"/>
    <property type="match status" value="1"/>
</dbReference>
<evidence type="ECO:0008006" key="7">
    <source>
        <dbReference type="Google" id="ProtNLM"/>
    </source>
</evidence>
<dbReference type="NCBIfam" id="TIGR01643">
    <property type="entry name" value="YD_repeat_2x"/>
    <property type="match status" value="1"/>
</dbReference>
<keyword evidence="1" id="KW-0677">Repeat</keyword>
<dbReference type="NCBIfam" id="TIGR03696">
    <property type="entry name" value="Rhs_assc_core"/>
    <property type="match status" value="1"/>
</dbReference>